<accession>A0AAV2Q6X6</accession>
<organism evidence="15 16">
    <name type="scientific">Meganyctiphanes norvegica</name>
    <name type="common">Northern krill</name>
    <name type="synonym">Thysanopoda norvegica</name>
    <dbReference type="NCBI Taxonomy" id="48144"/>
    <lineage>
        <taxon>Eukaryota</taxon>
        <taxon>Metazoa</taxon>
        <taxon>Ecdysozoa</taxon>
        <taxon>Arthropoda</taxon>
        <taxon>Crustacea</taxon>
        <taxon>Multicrustacea</taxon>
        <taxon>Malacostraca</taxon>
        <taxon>Eumalacostraca</taxon>
        <taxon>Eucarida</taxon>
        <taxon>Euphausiacea</taxon>
        <taxon>Euphausiidae</taxon>
        <taxon>Meganyctiphanes</taxon>
    </lineage>
</organism>
<sequence>MGDIWPPNTHSSSAVLNMEFPSQRKEKIDWHKLASIDFHDLSSGCSIEVLQENLSHITFCDAESEFDVSTASGQKTLLKVFRLSQLMIQYLFISQEFIENELQQSQSEVQQVKAKTQEIKAKLIQQVEEAKKMKASNRNMRETVKYVNSVALSNGLFQMSKCQMCGKTFRSQNFLRAHVYRKHPEEAHTYNFIKDDDDDDAGTANMFRPSEPVPQLFFQETKSQDMLSGKNVMSPNTEITTKTNDVDSYRMEELENKLTKMNEHFLKVVRDVESQKMRLEHENELRKDEIKSSREEKSYIENKYELKLQQLHKQISVLQEMKQQRENNINMNNKMELLKQKDIEIKHLQREMKKQKDHKTKDKNLGIHSENLKYEIENLRLQLEKQKQQSKNSFNEMHNSLQGQYESKLEQEREKYEEMLHDTQNEFQNKMTSPMGKPPLSSSRSVTNKKPPPTPNRNTKPSVLTGSSSTTQHNKVLRKKDMNKMDIEDSETESESETETSYWDAKLSQTQKMKINKQNSEDDIKYQSEETMELSESEEISEESASMTDSESYEDINDEDGSSESLTLEMLLKDNPKLWSQMRNATSEVLAAKISNLGISSAVTKLKSDALNAAFSKMRKDRKKQEQKHNNYFNIRKKLEIEIKTRVANKLENENNTSVLDSLDTTPKKTARSSSGMLSRAVKNVKSRVREGSKAISSSVSKTGGSMSTGIKDILQTSSRSKDQVKVLSTSSNKHSDVESNNSSDDDSNSESEESISAHVDVHHETSKTVSRNLFNEPLDVSTGARQKHGSYFENKTYGNRENSKLIEDDDSVSEWDTDSEPEYENTKIQEPPERSDSLNYAGIIQHHYDEPKSDWDAPGPSMPIKLKKPTGDKVSSLSRSIELQLSGRRKTNMAGAVDTMGGVAEPRTSTPKIKGDVSDSSNTVNDSMWGSADTMQHKDRYEQPIKSTKMSDTWDSDELNISDVE</sequence>
<feature type="compositionally biased region" description="Low complexity" evidence="13">
    <location>
        <begin position="919"/>
        <end position="928"/>
    </location>
</feature>
<keyword evidence="10" id="KW-0966">Cell projection</keyword>
<dbReference type="InterPro" id="IPR058883">
    <property type="entry name" value="DZIP1_dom"/>
</dbReference>
<comment type="caution">
    <text evidence="15">The sequence shown here is derived from an EMBL/GenBank/DDBJ whole genome shotgun (WGS) entry which is preliminary data.</text>
</comment>
<evidence type="ECO:0000259" key="14">
    <source>
        <dbReference type="PROSITE" id="PS50157"/>
    </source>
</evidence>
<gene>
    <name evidence="15" type="ORF">MNOR_LOCUS8588</name>
</gene>
<evidence type="ECO:0000256" key="2">
    <source>
        <dbReference type="ARBA" id="ARBA00004120"/>
    </source>
</evidence>
<protein>
    <recommendedName>
        <fullName evidence="14">C2H2-type domain-containing protein</fullName>
    </recommendedName>
</protein>
<feature type="compositionally biased region" description="Basic and acidic residues" evidence="13">
    <location>
        <begin position="825"/>
        <end position="835"/>
    </location>
</feature>
<dbReference type="GO" id="GO:0036064">
    <property type="term" value="C:ciliary basal body"/>
    <property type="evidence" value="ECO:0007669"/>
    <property type="project" value="TreeGrafter"/>
</dbReference>
<evidence type="ECO:0000256" key="10">
    <source>
        <dbReference type="ARBA" id="ARBA00023273"/>
    </source>
</evidence>
<evidence type="ECO:0000256" key="1">
    <source>
        <dbReference type="ARBA" id="ARBA00004114"/>
    </source>
</evidence>
<feature type="region of interest" description="Disordered" evidence="13">
    <location>
        <begin position="386"/>
        <end position="414"/>
    </location>
</feature>
<feature type="region of interest" description="Disordered" evidence="13">
    <location>
        <begin position="428"/>
        <end position="562"/>
    </location>
</feature>
<dbReference type="Gene3D" id="3.30.160.60">
    <property type="entry name" value="Classic Zinc Finger"/>
    <property type="match status" value="1"/>
</dbReference>
<dbReference type="PROSITE" id="PS00028">
    <property type="entry name" value="ZINC_FINGER_C2H2_1"/>
    <property type="match status" value="1"/>
</dbReference>
<keyword evidence="5" id="KW-0479">Metal-binding</keyword>
<dbReference type="PANTHER" id="PTHR21502:SF3">
    <property type="entry name" value="CILIUM ASSEMBLY PROTEIN DZIP1L"/>
    <property type="match status" value="1"/>
</dbReference>
<evidence type="ECO:0000313" key="16">
    <source>
        <dbReference type="Proteomes" id="UP001497623"/>
    </source>
</evidence>
<feature type="coiled-coil region" evidence="12">
    <location>
        <begin position="95"/>
        <end position="133"/>
    </location>
</feature>
<dbReference type="AlphaFoldDB" id="A0AAV2Q6X6"/>
<keyword evidence="7" id="KW-0862">Zinc</keyword>
<feature type="compositionally biased region" description="Acidic residues" evidence="13">
    <location>
        <begin position="955"/>
        <end position="966"/>
    </location>
</feature>
<dbReference type="InterPro" id="IPR013087">
    <property type="entry name" value="Znf_C2H2_type"/>
</dbReference>
<dbReference type="EMBL" id="CAXKWB010004011">
    <property type="protein sequence ID" value="CAL4071571.1"/>
    <property type="molecule type" value="Genomic_DNA"/>
</dbReference>
<keyword evidence="4" id="KW-0963">Cytoplasm</keyword>
<feature type="domain" description="C2H2-type" evidence="14">
    <location>
        <begin position="160"/>
        <end position="188"/>
    </location>
</feature>
<dbReference type="GO" id="GO:0060271">
    <property type="term" value="P:cilium assembly"/>
    <property type="evidence" value="ECO:0007669"/>
    <property type="project" value="TreeGrafter"/>
</dbReference>
<feature type="region of interest" description="Disordered" evidence="13">
    <location>
        <begin position="802"/>
        <end position="835"/>
    </location>
</feature>
<evidence type="ECO:0000256" key="5">
    <source>
        <dbReference type="ARBA" id="ARBA00022723"/>
    </source>
</evidence>
<evidence type="ECO:0000313" key="15">
    <source>
        <dbReference type="EMBL" id="CAL4071571.1"/>
    </source>
</evidence>
<dbReference type="Proteomes" id="UP001497623">
    <property type="component" value="Unassembled WGS sequence"/>
</dbReference>
<dbReference type="GO" id="GO:0005814">
    <property type="term" value="C:centriole"/>
    <property type="evidence" value="ECO:0007669"/>
    <property type="project" value="UniProtKB-SubCell"/>
</dbReference>
<dbReference type="GO" id="GO:0005737">
    <property type="term" value="C:cytoplasm"/>
    <property type="evidence" value="ECO:0007669"/>
    <property type="project" value="TreeGrafter"/>
</dbReference>
<evidence type="ECO:0000256" key="7">
    <source>
        <dbReference type="ARBA" id="ARBA00022833"/>
    </source>
</evidence>
<dbReference type="Pfam" id="PF25977">
    <property type="entry name" value="DZIP1"/>
    <property type="match status" value="1"/>
</dbReference>
<keyword evidence="16" id="KW-1185">Reference proteome</keyword>
<feature type="compositionally biased region" description="Basic and acidic residues" evidence="13">
    <location>
        <begin position="519"/>
        <end position="528"/>
    </location>
</feature>
<evidence type="ECO:0000256" key="11">
    <source>
        <dbReference type="PROSITE-ProRule" id="PRU00042"/>
    </source>
</evidence>
<dbReference type="Pfam" id="PF13815">
    <property type="entry name" value="Dzip-like_N"/>
    <property type="match status" value="1"/>
</dbReference>
<evidence type="ECO:0000256" key="3">
    <source>
        <dbReference type="ARBA" id="ARBA00009131"/>
    </source>
</evidence>
<feature type="region of interest" description="Disordered" evidence="13">
    <location>
        <begin position="891"/>
        <end position="966"/>
    </location>
</feature>
<dbReference type="InterPro" id="IPR032714">
    <property type="entry name" value="DZIP1_N"/>
</dbReference>
<feature type="compositionally biased region" description="Polar residues" evidence="13">
    <location>
        <begin position="462"/>
        <end position="474"/>
    </location>
</feature>
<name>A0AAV2Q6X6_MEGNR</name>
<feature type="compositionally biased region" description="Acidic residues" evidence="13">
    <location>
        <begin position="488"/>
        <end position="498"/>
    </location>
</feature>
<evidence type="ECO:0000256" key="8">
    <source>
        <dbReference type="ARBA" id="ARBA00023054"/>
    </source>
</evidence>
<feature type="compositionally biased region" description="Acidic residues" evidence="13">
    <location>
        <begin position="744"/>
        <end position="754"/>
    </location>
</feature>
<evidence type="ECO:0000256" key="4">
    <source>
        <dbReference type="ARBA" id="ARBA00022490"/>
    </source>
</evidence>
<feature type="compositionally biased region" description="Polar residues" evidence="13">
    <location>
        <begin position="507"/>
        <end position="518"/>
    </location>
</feature>
<keyword evidence="9" id="KW-0206">Cytoskeleton</keyword>
<dbReference type="PANTHER" id="PTHR21502">
    <property type="entry name" value="ZINC FINGER PROTEIN DZIP1"/>
    <property type="match status" value="1"/>
</dbReference>
<feature type="compositionally biased region" description="Acidic residues" evidence="13">
    <location>
        <begin position="808"/>
        <end position="824"/>
    </location>
</feature>
<feature type="region of interest" description="Disordered" evidence="13">
    <location>
        <begin position="658"/>
        <end position="774"/>
    </location>
</feature>
<feature type="compositionally biased region" description="Acidic residues" evidence="13">
    <location>
        <begin position="530"/>
        <end position="542"/>
    </location>
</feature>
<evidence type="ECO:0000256" key="9">
    <source>
        <dbReference type="ARBA" id="ARBA00023212"/>
    </source>
</evidence>
<feature type="compositionally biased region" description="Polar residues" evidence="13">
    <location>
        <begin position="389"/>
        <end position="405"/>
    </location>
</feature>
<evidence type="ECO:0000256" key="12">
    <source>
        <dbReference type="SAM" id="Coils"/>
    </source>
</evidence>
<dbReference type="GO" id="GO:0008270">
    <property type="term" value="F:zinc ion binding"/>
    <property type="evidence" value="ECO:0007669"/>
    <property type="project" value="UniProtKB-KW"/>
</dbReference>
<dbReference type="InterPro" id="IPR051241">
    <property type="entry name" value="DZIP_RILPL"/>
</dbReference>
<dbReference type="PROSITE" id="PS50157">
    <property type="entry name" value="ZINC_FINGER_C2H2_2"/>
    <property type="match status" value="1"/>
</dbReference>
<proteinExistence type="inferred from homology"/>
<comment type="subcellular location">
    <subcellularLocation>
        <location evidence="2">Cytoplasm</location>
        <location evidence="2">Cytoskeleton</location>
        <location evidence="2">Cilium basal body</location>
    </subcellularLocation>
    <subcellularLocation>
        <location evidence="1">Cytoplasm</location>
        <location evidence="1">Cytoskeleton</location>
        <location evidence="1">Microtubule organizing center</location>
        <location evidence="1">Centrosome</location>
        <location evidence="1">Centriole</location>
    </subcellularLocation>
</comment>
<feature type="compositionally biased region" description="Low complexity" evidence="13">
    <location>
        <begin position="697"/>
        <end position="710"/>
    </location>
</feature>
<reference evidence="15 16" key="1">
    <citation type="submission" date="2024-05" db="EMBL/GenBank/DDBJ databases">
        <authorList>
            <person name="Wallberg A."/>
        </authorList>
    </citation>
    <scope>NUCLEOTIDE SEQUENCE [LARGE SCALE GENOMIC DNA]</scope>
</reference>
<comment type="similarity">
    <text evidence="3">Belongs to the DZIP C2H2-type zinc-finger protein family.</text>
</comment>
<feature type="compositionally biased region" description="Acidic residues" evidence="13">
    <location>
        <begin position="551"/>
        <end position="562"/>
    </location>
</feature>
<evidence type="ECO:0000256" key="6">
    <source>
        <dbReference type="ARBA" id="ARBA00022771"/>
    </source>
</evidence>
<feature type="non-terminal residue" evidence="15">
    <location>
        <position position="966"/>
    </location>
</feature>
<evidence type="ECO:0000256" key="13">
    <source>
        <dbReference type="SAM" id="MobiDB-lite"/>
    </source>
</evidence>
<keyword evidence="6 11" id="KW-0863">Zinc-finger</keyword>
<keyword evidence="8 12" id="KW-0175">Coiled coil</keyword>